<dbReference type="EMBL" id="JAANIU010006080">
    <property type="protein sequence ID" value="KAG1543838.1"/>
    <property type="molecule type" value="Genomic_DNA"/>
</dbReference>
<feature type="transmembrane region" description="Helical" evidence="10">
    <location>
        <begin position="94"/>
        <end position="113"/>
    </location>
</feature>
<dbReference type="GO" id="GO:0015031">
    <property type="term" value="P:protein transport"/>
    <property type="evidence" value="ECO:0007669"/>
    <property type="project" value="UniProtKB-KW"/>
</dbReference>
<organism evidence="12 13">
    <name type="scientific">Rhizopus delemar</name>
    <dbReference type="NCBI Taxonomy" id="936053"/>
    <lineage>
        <taxon>Eukaryota</taxon>
        <taxon>Fungi</taxon>
        <taxon>Fungi incertae sedis</taxon>
        <taxon>Mucoromycota</taxon>
        <taxon>Mucoromycotina</taxon>
        <taxon>Mucoromycetes</taxon>
        <taxon>Mucorales</taxon>
        <taxon>Mucorineae</taxon>
        <taxon>Rhizopodaceae</taxon>
        <taxon>Rhizopus</taxon>
    </lineage>
</organism>
<feature type="domain" description="MotA/TolQ/ExbB proton channel" evidence="11">
    <location>
        <begin position="1"/>
        <end position="50"/>
    </location>
</feature>
<evidence type="ECO:0000256" key="4">
    <source>
        <dbReference type="ARBA" id="ARBA00022475"/>
    </source>
</evidence>
<keyword evidence="6 10" id="KW-0812">Transmembrane</keyword>
<keyword evidence="5" id="KW-0997">Cell inner membrane</keyword>
<evidence type="ECO:0000256" key="9">
    <source>
        <dbReference type="ARBA" id="ARBA00023136"/>
    </source>
</evidence>
<evidence type="ECO:0000256" key="5">
    <source>
        <dbReference type="ARBA" id="ARBA00022519"/>
    </source>
</evidence>
<dbReference type="GO" id="GO:0022857">
    <property type="term" value="F:transmembrane transporter activity"/>
    <property type="evidence" value="ECO:0007669"/>
    <property type="project" value="InterPro"/>
</dbReference>
<name>A0A9P6YB29_9FUNG</name>
<evidence type="ECO:0000256" key="7">
    <source>
        <dbReference type="ARBA" id="ARBA00022927"/>
    </source>
</evidence>
<keyword evidence="3" id="KW-0813">Transport</keyword>
<comment type="subcellular location">
    <subcellularLocation>
        <location evidence="1">Cell inner membrane</location>
        <topology evidence="1">Single-pass membrane protein</topology>
    </subcellularLocation>
    <subcellularLocation>
        <location evidence="2">Cell membrane</location>
        <topology evidence="2">Multi-pass membrane protein</topology>
    </subcellularLocation>
</comment>
<keyword evidence="7" id="KW-0653">Protein transport</keyword>
<feature type="transmembrane region" description="Helical" evidence="10">
    <location>
        <begin position="25"/>
        <end position="46"/>
    </location>
</feature>
<dbReference type="InterPro" id="IPR002898">
    <property type="entry name" value="MotA_ExbB_proton_chnl"/>
</dbReference>
<evidence type="ECO:0000256" key="1">
    <source>
        <dbReference type="ARBA" id="ARBA00004377"/>
    </source>
</evidence>
<dbReference type="AlphaFoldDB" id="A0A9P6YB29"/>
<proteinExistence type="predicted"/>
<dbReference type="GO" id="GO:0005886">
    <property type="term" value="C:plasma membrane"/>
    <property type="evidence" value="ECO:0007669"/>
    <property type="project" value="UniProtKB-SubCell"/>
</dbReference>
<keyword evidence="9 10" id="KW-0472">Membrane</keyword>
<keyword evidence="4" id="KW-1003">Cell membrane</keyword>
<evidence type="ECO:0000256" key="8">
    <source>
        <dbReference type="ARBA" id="ARBA00022989"/>
    </source>
</evidence>
<protein>
    <recommendedName>
        <fullName evidence="11">MotA/TolQ/ExbB proton channel domain-containing protein</fullName>
    </recommendedName>
</protein>
<sequence>MNSFIGIAHSNTTNLAVVAPGIAEALLATALGLVAAIPAVLVYNHFSRVLAGLRGLLGDLSAAVQQLVSRDLDRAVPRTAATPLQAHEINVTPVIDVMLVLLIIFIVTAPIVARPIAVQLPQATDRTIDRPEPPPPIELRLDASNQLSWDGQPMAISDLQARLQAQVGGHVELQREQATIGRAIAQIERNLPERAIAGLQLAVDQVGRQLQAAGHRRAGNARLLRIGIHAQALAACINVQLGMQDLQLGQPGRLVAVVAWIAEARGQVHVAQQLHTVEAGVRFTERDLRIEQFGRAAA</sequence>
<dbReference type="PANTHER" id="PTHR30558:SF12">
    <property type="entry name" value="BIOPOLYMER TRANSPORT PROTEIN EXBD"/>
    <property type="match status" value="1"/>
</dbReference>
<keyword evidence="13" id="KW-1185">Reference proteome</keyword>
<evidence type="ECO:0000256" key="10">
    <source>
        <dbReference type="SAM" id="Phobius"/>
    </source>
</evidence>
<dbReference type="Pfam" id="PF01618">
    <property type="entry name" value="MotA_ExbB"/>
    <property type="match status" value="1"/>
</dbReference>
<evidence type="ECO:0000313" key="12">
    <source>
        <dbReference type="EMBL" id="KAG1543838.1"/>
    </source>
</evidence>
<dbReference type="InterPro" id="IPR003400">
    <property type="entry name" value="ExbD"/>
</dbReference>
<evidence type="ECO:0000313" key="13">
    <source>
        <dbReference type="Proteomes" id="UP000740926"/>
    </source>
</evidence>
<dbReference type="Proteomes" id="UP000740926">
    <property type="component" value="Unassembled WGS sequence"/>
</dbReference>
<dbReference type="PANTHER" id="PTHR30558">
    <property type="entry name" value="EXBD MEMBRANE COMPONENT OF PMF-DRIVEN MACROMOLECULE IMPORT SYSTEM"/>
    <property type="match status" value="1"/>
</dbReference>
<evidence type="ECO:0000256" key="3">
    <source>
        <dbReference type="ARBA" id="ARBA00022448"/>
    </source>
</evidence>
<evidence type="ECO:0000256" key="2">
    <source>
        <dbReference type="ARBA" id="ARBA00004651"/>
    </source>
</evidence>
<reference evidence="12 13" key="1">
    <citation type="journal article" date="2020" name="Microb. Genom.">
        <title>Genetic diversity of clinical and environmental Mucorales isolates obtained from an investigation of mucormycosis cases among solid organ transplant recipients.</title>
        <authorList>
            <person name="Nguyen M.H."/>
            <person name="Kaul D."/>
            <person name="Muto C."/>
            <person name="Cheng S.J."/>
            <person name="Richter R.A."/>
            <person name="Bruno V.M."/>
            <person name="Liu G."/>
            <person name="Beyhan S."/>
            <person name="Sundermann A.J."/>
            <person name="Mounaud S."/>
            <person name="Pasculle A.W."/>
            <person name="Nierman W.C."/>
            <person name="Driscoll E."/>
            <person name="Cumbie R."/>
            <person name="Clancy C.J."/>
            <person name="Dupont C.L."/>
        </authorList>
    </citation>
    <scope>NUCLEOTIDE SEQUENCE [LARGE SCALE GENOMIC DNA]</scope>
    <source>
        <strain evidence="12 13">GL24</strain>
    </source>
</reference>
<evidence type="ECO:0000259" key="11">
    <source>
        <dbReference type="Pfam" id="PF01618"/>
    </source>
</evidence>
<gene>
    <name evidence="12" type="ORF">G6F50_013944</name>
</gene>
<evidence type="ECO:0000256" key="6">
    <source>
        <dbReference type="ARBA" id="ARBA00022692"/>
    </source>
</evidence>
<dbReference type="Pfam" id="PF02472">
    <property type="entry name" value="ExbD"/>
    <property type="match status" value="1"/>
</dbReference>
<keyword evidence="8 10" id="KW-1133">Transmembrane helix</keyword>
<accession>A0A9P6YB29</accession>
<comment type="caution">
    <text evidence="12">The sequence shown here is derived from an EMBL/GenBank/DDBJ whole genome shotgun (WGS) entry which is preliminary data.</text>
</comment>